<gene>
    <name evidence="5" type="ORF">UFOPK3773_01932</name>
</gene>
<dbReference type="InterPro" id="IPR025110">
    <property type="entry name" value="AMP-bd_C"/>
</dbReference>
<feature type="domain" description="AMP-binding enzyme C-terminal" evidence="4">
    <location>
        <begin position="386"/>
        <end position="461"/>
    </location>
</feature>
<dbReference type="Gene3D" id="3.40.50.12780">
    <property type="entry name" value="N-terminal domain of ligase-like"/>
    <property type="match status" value="1"/>
</dbReference>
<evidence type="ECO:0000259" key="3">
    <source>
        <dbReference type="Pfam" id="PF00501"/>
    </source>
</evidence>
<protein>
    <submittedName>
        <fullName evidence="5">Unannotated protein</fullName>
    </submittedName>
</protein>
<evidence type="ECO:0000313" key="5">
    <source>
        <dbReference type="EMBL" id="CAB4960052.1"/>
    </source>
</evidence>
<dbReference type="InterPro" id="IPR045851">
    <property type="entry name" value="AMP-bd_C_sf"/>
</dbReference>
<evidence type="ECO:0000256" key="2">
    <source>
        <dbReference type="ARBA" id="ARBA00022598"/>
    </source>
</evidence>
<dbReference type="InterPro" id="IPR042099">
    <property type="entry name" value="ANL_N_sf"/>
</dbReference>
<reference evidence="5" key="1">
    <citation type="submission" date="2020-05" db="EMBL/GenBank/DDBJ databases">
        <authorList>
            <person name="Chiriac C."/>
            <person name="Salcher M."/>
            <person name="Ghai R."/>
            <person name="Kavagutti S V."/>
        </authorList>
    </citation>
    <scope>NUCLEOTIDE SEQUENCE</scope>
</reference>
<proteinExistence type="inferred from homology"/>
<keyword evidence="2" id="KW-0436">Ligase</keyword>
<dbReference type="PROSITE" id="PS00455">
    <property type="entry name" value="AMP_BINDING"/>
    <property type="match status" value="1"/>
</dbReference>
<organism evidence="5">
    <name type="scientific">freshwater metagenome</name>
    <dbReference type="NCBI Taxonomy" id="449393"/>
    <lineage>
        <taxon>unclassified sequences</taxon>
        <taxon>metagenomes</taxon>
        <taxon>ecological metagenomes</taxon>
    </lineage>
</organism>
<dbReference type="Pfam" id="PF00501">
    <property type="entry name" value="AMP-binding"/>
    <property type="match status" value="1"/>
</dbReference>
<dbReference type="FunFam" id="3.30.300.30:FF:000008">
    <property type="entry name" value="2,3-dihydroxybenzoate-AMP ligase"/>
    <property type="match status" value="1"/>
</dbReference>
<dbReference type="GO" id="GO:0006631">
    <property type="term" value="P:fatty acid metabolic process"/>
    <property type="evidence" value="ECO:0007669"/>
    <property type="project" value="TreeGrafter"/>
</dbReference>
<dbReference type="PANTHER" id="PTHR43201">
    <property type="entry name" value="ACYL-COA SYNTHETASE"/>
    <property type="match status" value="1"/>
</dbReference>
<dbReference type="InterPro" id="IPR020845">
    <property type="entry name" value="AMP-binding_CS"/>
</dbReference>
<evidence type="ECO:0000259" key="4">
    <source>
        <dbReference type="Pfam" id="PF13193"/>
    </source>
</evidence>
<feature type="domain" description="AMP-dependent synthetase/ligase" evidence="3">
    <location>
        <begin position="2"/>
        <end position="336"/>
    </location>
</feature>
<accession>A0A6J7KZX3</accession>
<comment type="similarity">
    <text evidence="1">Belongs to the ATP-dependent AMP-binding enzyme family.</text>
</comment>
<dbReference type="Gene3D" id="3.30.300.30">
    <property type="match status" value="1"/>
</dbReference>
<dbReference type="InterPro" id="IPR000873">
    <property type="entry name" value="AMP-dep_synth/lig_dom"/>
</dbReference>
<sequence length="481" mass="52082">MAGLTAHGVRPGDRVALLLHNSIDYWVLYFAVTALGAIAVKLNWRLSAEELAYAISDSGSTLVVADEAFAERIDFLADLPAVQVFSSGDAFAISGSGRLASPRDELAGDEPLDFLPTPWPAHTPAAIMYTSGTTGRPKGAVWSHGNALSYASMQVMEWGFGPDTVSLTSGPFYHVGAFENLLLPTLLRRGTAVFMQSTGFSVERCARVMGARSVDRALLYPFMINELIAIGDELVDTLPSLRLLVTGGSAIAPSTVRELRRLLPEVDLVQTYGLTEGGSISAVSEPEDAVAEPESTGRALALTEIKCTIDEAGTPLPPGEVGEVWVRSPSVSVGYWERPEETAVTFVDGWCRTGDLGRITPRGRLQITGRKKDMIRTGGENVYPAELEMVLSDHPAVFDIAIIGVPDRRFEEAVCAVVTVREGHELSEDDFRAYARSRLAGFKVPKYVRVVESLPRTASGKVQKYVLRDTFQSAEETASDR</sequence>
<evidence type="ECO:0000256" key="1">
    <source>
        <dbReference type="ARBA" id="ARBA00006432"/>
    </source>
</evidence>
<dbReference type="EMBL" id="CAFBNF010000277">
    <property type="protein sequence ID" value="CAB4960052.1"/>
    <property type="molecule type" value="Genomic_DNA"/>
</dbReference>
<dbReference type="SUPFAM" id="SSF56801">
    <property type="entry name" value="Acetyl-CoA synthetase-like"/>
    <property type="match status" value="1"/>
</dbReference>
<dbReference type="Pfam" id="PF13193">
    <property type="entry name" value="AMP-binding_C"/>
    <property type="match status" value="1"/>
</dbReference>
<dbReference type="PANTHER" id="PTHR43201:SF32">
    <property type="entry name" value="2-SUCCINYLBENZOATE--COA LIGASE, CHLOROPLASTIC_PEROXISOMAL"/>
    <property type="match status" value="1"/>
</dbReference>
<name>A0A6J7KZX3_9ZZZZ</name>
<dbReference type="AlphaFoldDB" id="A0A6J7KZX3"/>
<dbReference type="GO" id="GO:0031956">
    <property type="term" value="F:medium-chain fatty acid-CoA ligase activity"/>
    <property type="evidence" value="ECO:0007669"/>
    <property type="project" value="TreeGrafter"/>
</dbReference>